<dbReference type="PIRSF" id="PIRSF006256">
    <property type="entry name" value="CMPcnvr_hdrg_mat"/>
    <property type="match status" value="1"/>
</dbReference>
<dbReference type="NCBIfam" id="TIGR00143">
    <property type="entry name" value="hypF"/>
    <property type="match status" value="1"/>
</dbReference>
<keyword evidence="4" id="KW-0479">Metal-binding</keyword>
<protein>
    <recommendedName>
        <fullName evidence="8">Carbamoyltransferase</fullName>
        <ecNumber evidence="8">6.2.-.-</ecNumber>
    </recommendedName>
</protein>
<dbReference type="Gene3D" id="3.30.110.120">
    <property type="match status" value="1"/>
</dbReference>
<dbReference type="InterPro" id="IPR041440">
    <property type="entry name" value="HypF_C"/>
</dbReference>
<keyword evidence="12" id="KW-0808">Transferase</keyword>
<accession>A0A0S4R6Y1</accession>
<sequence>MKSLRIEVFGLVQGVGFRPFIYNLALRFGIFGRVFNDCEGVKIDIYAKDEICDQFCKAIFDELPPLARIDDFKVLHSELKFDTFKIANSQFTQKLNPILPDFAICDECKAEFYDHTNPRYHHPFINCTNCGPRFSIIKSLPYDRKNTTMKNFKMCDMCETEYKDPLNRRYHAQPIACNACGPKVYLKDMSEEILAKNEEAVKLCATWLKKGKIIAIKGIGGFHLVCRADDSEVLRTLRQKKQRPSKPFALMCKDEKMALKYAKFSKKELELLNSNIKPIVLASNLNALPEELAPGLQKIGIFLAPTALHLLLFEYIDFPIVATSANISGEPIITNSIDIVKKLGGVVHLILDNDREIINPSDDSIAFFADDRLQWIRTSRGIKPKIIRSKFSQKGCFLALGSELKNQFAIYKDGLIFSSAYIGDLKNIATFERFLNLVEKFSQTYDFKFDFIVGDLHPHFLHTKYFEKQGFKLYKAQHHWAHLLSVMIENDISSEVLGVAFDGTGYGDDGEIWGGELFLCDQKGYKRILHFDEFELIGGDKAIKNIYYLAYAILRKYDIDAPEFKSRFDEKTLLNLDKVLSRNINLVKTSSLGRIFDAFACLALKIDTVSYDAQAAMSLEALYDENLDISYKFEIENDVITYKDVFLNALSGSQRVLATGFINGLADLILSVALMYKKPLVLSGGVFQNRALLTKTISNLKQAGITFYLPKDEPANDSGLAMGQIYYGLNFLGYNSNK</sequence>
<evidence type="ECO:0000256" key="4">
    <source>
        <dbReference type="ARBA" id="ARBA00022723"/>
    </source>
</evidence>
<evidence type="ECO:0000259" key="11">
    <source>
        <dbReference type="PROSITE" id="PS51163"/>
    </source>
</evidence>
<evidence type="ECO:0000256" key="3">
    <source>
        <dbReference type="ARBA" id="ARBA00022598"/>
    </source>
</evidence>
<dbReference type="EC" id="6.2.-.-" evidence="8"/>
<dbReference type="InterPro" id="IPR055128">
    <property type="entry name" value="HypF_C_2"/>
</dbReference>
<dbReference type="EMBL" id="FAVB01000001">
    <property type="protein sequence ID" value="CUU69652.1"/>
    <property type="molecule type" value="Genomic_DNA"/>
</dbReference>
<dbReference type="Pfam" id="PF01300">
    <property type="entry name" value="Sua5_yciO_yrdC"/>
    <property type="match status" value="1"/>
</dbReference>
<dbReference type="GO" id="GO:0003725">
    <property type="term" value="F:double-stranded RNA binding"/>
    <property type="evidence" value="ECO:0007669"/>
    <property type="project" value="InterPro"/>
</dbReference>
<dbReference type="InterPro" id="IPR017945">
    <property type="entry name" value="DHBP_synth_RibB-like_a/b_dom"/>
</dbReference>
<dbReference type="Pfam" id="PF22521">
    <property type="entry name" value="HypF_C_2"/>
    <property type="match status" value="1"/>
</dbReference>
<evidence type="ECO:0000256" key="7">
    <source>
        <dbReference type="ARBA" id="ARBA00048220"/>
    </source>
</evidence>
<evidence type="ECO:0000313" key="12">
    <source>
        <dbReference type="EMBL" id="CUU69652.1"/>
    </source>
</evidence>
<reference evidence="12 13" key="1">
    <citation type="submission" date="2015-11" db="EMBL/GenBank/DDBJ databases">
        <authorList>
            <consortium name="Pathogen Informatics"/>
        </authorList>
    </citation>
    <scope>NUCLEOTIDE SEQUENCE [LARGE SCALE GENOMIC DNA]</scope>
    <source>
        <strain evidence="12 13">006A-0059</strain>
    </source>
</reference>
<dbReference type="AlphaFoldDB" id="A0A0S4R6Y1"/>
<keyword evidence="9" id="KW-0378">Hydrolase</keyword>
<comment type="pathway">
    <text evidence="1">Protein modification; [NiFe] hydrogenase maturation.</text>
</comment>
<gene>
    <name evidence="12" type="primary">hypF</name>
    <name evidence="12" type="ORF">ERS686654_00178</name>
</gene>
<dbReference type="PANTHER" id="PTHR42959:SF1">
    <property type="entry name" value="CARBAMOYLTRANSFERASE HYPF"/>
    <property type="match status" value="1"/>
</dbReference>
<keyword evidence="3" id="KW-0436">Ligase</keyword>
<dbReference type="InterPro" id="IPR001792">
    <property type="entry name" value="Acylphosphatase-like_dom"/>
</dbReference>
<dbReference type="InterPro" id="IPR051060">
    <property type="entry name" value="Carbamoyltrans_HypF-like"/>
</dbReference>
<dbReference type="Pfam" id="PF07503">
    <property type="entry name" value="zf-HYPF"/>
    <property type="match status" value="2"/>
</dbReference>
<evidence type="ECO:0000256" key="6">
    <source>
        <dbReference type="ARBA" id="ARBA00022833"/>
    </source>
</evidence>
<feature type="domain" description="Acylphosphatase-like" evidence="10">
    <location>
        <begin position="3"/>
        <end position="88"/>
    </location>
</feature>
<dbReference type="GO" id="GO:0016743">
    <property type="term" value="F:carboxyl- or carbamoyltransferase activity"/>
    <property type="evidence" value="ECO:0007669"/>
    <property type="project" value="UniProtKB-UniRule"/>
</dbReference>
<dbReference type="GO" id="GO:0016874">
    <property type="term" value="F:ligase activity"/>
    <property type="evidence" value="ECO:0007669"/>
    <property type="project" value="UniProtKB-UniRule"/>
</dbReference>
<dbReference type="Gene3D" id="3.90.870.50">
    <property type="match status" value="1"/>
</dbReference>
<feature type="active site" evidence="9">
    <location>
        <position position="36"/>
    </location>
</feature>
<dbReference type="GO" id="GO:0003998">
    <property type="term" value="F:acylphosphatase activity"/>
    <property type="evidence" value="ECO:0007669"/>
    <property type="project" value="UniProtKB-EC"/>
</dbReference>
<evidence type="ECO:0000256" key="8">
    <source>
        <dbReference type="PIRNR" id="PIRNR006256"/>
    </source>
</evidence>
<dbReference type="PROSITE" id="PS00150">
    <property type="entry name" value="ACYLPHOSPHATASE_1"/>
    <property type="match status" value="1"/>
</dbReference>
<dbReference type="RefSeq" id="WP_059434884.1">
    <property type="nucleotide sequence ID" value="NZ_CP040464.1"/>
</dbReference>
<dbReference type="GO" id="GO:0051604">
    <property type="term" value="P:protein maturation"/>
    <property type="evidence" value="ECO:0007669"/>
    <property type="project" value="TreeGrafter"/>
</dbReference>
<evidence type="ECO:0000256" key="1">
    <source>
        <dbReference type="ARBA" id="ARBA00004711"/>
    </source>
</evidence>
<dbReference type="InterPro" id="IPR017968">
    <property type="entry name" value="Acylphosphatase_CS"/>
</dbReference>
<dbReference type="InterPro" id="IPR036046">
    <property type="entry name" value="Acylphosphatase-like_dom_sf"/>
</dbReference>
<comment type="catalytic activity">
    <reaction evidence="7">
        <text>C-terminal L-cysteinyl-[HypE protein] + carbamoyl phosphate + ATP + H2O = C-terminal S-carboxamide-L-cysteinyl-[HypE protein] + AMP + phosphate + diphosphate + H(+)</text>
        <dbReference type="Rhea" id="RHEA:55636"/>
        <dbReference type="Rhea" id="RHEA-COMP:14247"/>
        <dbReference type="Rhea" id="RHEA-COMP:14392"/>
        <dbReference type="ChEBI" id="CHEBI:15377"/>
        <dbReference type="ChEBI" id="CHEBI:15378"/>
        <dbReference type="ChEBI" id="CHEBI:30616"/>
        <dbReference type="ChEBI" id="CHEBI:33019"/>
        <dbReference type="ChEBI" id="CHEBI:43474"/>
        <dbReference type="ChEBI" id="CHEBI:58228"/>
        <dbReference type="ChEBI" id="CHEBI:76913"/>
        <dbReference type="ChEBI" id="CHEBI:139126"/>
        <dbReference type="ChEBI" id="CHEBI:456215"/>
    </reaction>
</comment>
<comment type="similarity">
    <text evidence="2 8">Belongs to the carbamoyltransferase HypF family.</text>
</comment>
<keyword evidence="13" id="KW-1185">Reference proteome</keyword>
<dbReference type="InterPro" id="IPR011125">
    <property type="entry name" value="Znf_HypF"/>
</dbReference>
<dbReference type="Gene3D" id="3.30.420.360">
    <property type="match status" value="1"/>
</dbReference>
<dbReference type="Proteomes" id="UP000052237">
    <property type="component" value="Unassembled WGS sequence"/>
</dbReference>
<dbReference type="SUPFAM" id="SSF54975">
    <property type="entry name" value="Acylphosphatase/BLUF domain-like"/>
    <property type="match status" value="1"/>
</dbReference>
<dbReference type="GO" id="GO:0008270">
    <property type="term" value="F:zinc ion binding"/>
    <property type="evidence" value="ECO:0007669"/>
    <property type="project" value="UniProtKB-KW"/>
</dbReference>
<dbReference type="PROSITE" id="PS51163">
    <property type="entry name" value="YRDC"/>
    <property type="match status" value="1"/>
</dbReference>
<dbReference type="PANTHER" id="PTHR42959">
    <property type="entry name" value="CARBAMOYLTRANSFERASE"/>
    <property type="match status" value="1"/>
</dbReference>
<keyword evidence="5" id="KW-0863">Zinc-finger</keyword>
<feature type="domain" description="YrdC-like" evidence="11">
    <location>
        <begin position="198"/>
        <end position="381"/>
    </location>
</feature>
<dbReference type="PROSITE" id="PS51160">
    <property type="entry name" value="ACYLPHOSPHATASE_3"/>
    <property type="match status" value="1"/>
</dbReference>
<dbReference type="Gene3D" id="3.30.420.40">
    <property type="match status" value="1"/>
</dbReference>
<proteinExistence type="inferred from homology"/>
<name>A0A0S4R6Y1_CAMHY</name>
<evidence type="ECO:0000256" key="9">
    <source>
        <dbReference type="PROSITE-ProRule" id="PRU00520"/>
    </source>
</evidence>
<keyword evidence="6" id="KW-0862">Zinc</keyword>
<dbReference type="UniPathway" id="UPA00335"/>
<dbReference type="InterPro" id="IPR004421">
    <property type="entry name" value="Carbamoyltransferase_HypF"/>
</dbReference>
<dbReference type="SUPFAM" id="SSF55821">
    <property type="entry name" value="YrdC/RibB"/>
    <property type="match status" value="1"/>
</dbReference>
<dbReference type="Pfam" id="PF00708">
    <property type="entry name" value="Acylphosphatase"/>
    <property type="match status" value="1"/>
</dbReference>
<feature type="active site" evidence="9">
    <location>
        <position position="18"/>
    </location>
</feature>
<evidence type="ECO:0000259" key="10">
    <source>
        <dbReference type="PROSITE" id="PS51160"/>
    </source>
</evidence>
<dbReference type="Pfam" id="PF17788">
    <property type="entry name" value="HypF_C"/>
    <property type="match status" value="1"/>
</dbReference>
<evidence type="ECO:0000256" key="2">
    <source>
        <dbReference type="ARBA" id="ARBA00008097"/>
    </source>
</evidence>
<evidence type="ECO:0000256" key="5">
    <source>
        <dbReference type="ARBA" id="ARBA00022771"/>
    </source>
</evidence>
<organism evidence="12 13">
    <name type="scientific">Campylobacter hyointestinalis subsp. hyointestinalis</name>
    <dbReference type="NCBI Taxonomy" id="91352"/>
    <lineage>
        <taxon>Bacteria</taxon>
        <taxon>Pseudomonadati</taxon>
        <taxon>Campylobacterota</taxon>
        <taxon>Epsilonproteobacteria</taxon>
        <taxon>Campylobacterales</taxon>
        <taxon>Campylobacteraceae</taxon>
        <taxon>Campylobacter</taxon>
    </lineage>
</organism>
<evidence type="ECO:0000313" key="13">
    <source>
        <dbReference type="Proteomes" id="UP000052237"/>
    </source>
</evidence>
<dbReference type="InterPro" id="IPR006070">
    <property type="entry name" value="Sua5-like_dom"/>
</dbReference>
<comment type="caution">
    <text evidence="12">The sequence shown here is derived from an EMBL/GenBank/DDBJ whole genome shotgun (WGS) entry which is preliminary data.</text>
</comment>
<comment type="catalytic activity">
    <reaction evidence="9">
        <text>an acyl phosphate + H2O = a carboxylate + phosphate + H(+)</text>
        <dbReference type="Rhea" id="RHEA:14965"/>
        <dbReference type="ChEBI" id="CHEBI:15377"/>
        <dbReference type="ChEBI" id="CHEBI:15378"/>
        <dbReference type="ChEBI" id="CHEBI:29067"/>
        <dbReference type="ChEBI" id="CHEBI:43474"/>
        <dbReference type="ChEBI" id="CHEBI:59918"/>
        <dbReference type="EC" id="3.6.1.7"/>
    </reaction>
</comment>